<dbReference type="Pfam" id="PF11782">
    <property type="entry name" value="DUF3319"/>
    <property type="match status" value="1"/>
</dbReference>
<gene>
    <name evidence="1" type="ORF">C1N32_15710</name>
</gene>
<dbReference type="InterPro" id="IPR021753">
    <property type="entry name" value="DUF3319"/>
</dbReference>
<name>A0A2J8G0X6_VIBDI</name>
<evidence type="ECO:0000313" key="2">
    <source>
        <dbReference type="Proteomes" id="UP000236449"/>
    </source>
</evidence>
<evidence type="ECO:0000313" key="1">
    <source>
        <dbReference type="EMBL" id="PNI04000.1"/>
    </source>
</evidence>
<dbReference type="AlphaFoldDB" id="A0A2J8G0X6"/>
<dbReference type="RefSeq" id="WP_102966712.1">
    <property type="nucleotide sequence ID" value="NZ_POSJ01000011.1"/>
</dbReference>
<dbReference type="OrthoDB" id="5872855at2"/>
<protein>
    <submittedName>
        <fullName evidence="1">DUF3319 domain-containing protein</fullName>
    </submittedName>
</protein>
<accession>A0A2J8G0X6</accession>
<dbReference type="Proteomes" id="UP000236449">
    <property type="component" value="Unassembled WGS sequence"/>
</dbReference>
<organism evidence="1 2">
    <name type="scientific">Vibrio diazotrophicus</name>
    <dbReference type="NCBI Taxonomy" id="685"/>
    <lineage>
        <taxon>Bacteria</taxon>
        <taxon>Pseudomonadati</taxon>
        <taxon>Pseudomonadota</taxon>
        <taxon>Gammaproteobacteria</taxon>
        <taxon>Vibrionales</taxon>
        <taxon>Vibrionaceae</taxon>
        <taxon>Vibrio</taxon>
    </lineage>
</organism>
<sequence>MDKMKSFLSIFTSAKPKSRKAHTVRTDFYRGHFIKRNADSSERWSVVLGEKIAVGEIKYIKMTIDHWADTGTFVPPEYFESNDDPSSRQTFDYKNFKIINDLGGQNDWYIIYRGKLMKGSKDKIIQVIDRIEERVSVIK</sequence>
<comment type="caution">
    <text evidence="1">The sequence shown here is derived from an EMBL/GenBank/DDBJ whole genome shotgun (WGS) entry which is preliminary data.</text>
</comment>
<proteinExistence type="predicted"/>
<reference evidence="1 2" key="1">
    <citation type="submission" date="2018-01" db="EMBL/GenBank/DDBJ databases">
        <title>Draft genome sequences of six Vibrio diazotrophicus strains isolated from deep-sea sediments of the Baltic Sea.</title>
        <authorList>
            <person name="Castillo D."/>
            <person name="Vandieken V."/>
            <person name="Chiang O."/>
            <person name="Middelboe M."/>
        </authorList>
    </citation>
    <scope>NUCLEOTIDE SEQUENCE [LARGE SCALE GENOMIC DNA]</scope>
    <source>
        <strain evidence="1 2">60.27F</strain>
    </source>
</reference>
<dbReference type="EMBL" id="POSK01000010">
    <property type="protein sequence ID" value="PNI04000.1"/>
    <property type="molecule type" value="Genomic_DNA"/>
</dbReference>